<name>A0A8E4MET2_9ENTR</name>
<organism evidence="1 2">
    <name type="scientific">Candidatus Profftia tarda</name>
    <dbReference type="NCBI Taxonomy" id="1177216"/>
    <lineage>
        <taxon>Bacteria</taxon>
        <taxon>Pseudomonadati</taxon>
        <taxon>Pseudomonadota</taxon>
        <taxon>Gammaproteobacteria</taxon>
        <taxon>Enterobacterales</taxon>
        <taxon>Enterobacteriaceae</taxon>
        <taxon>Candidatus Profftia</taxon>
    </lineage>
</organism>
<protein>
    <submittedName>
        <fullName evidence="1">Uncharacterized protein</fullName>
    </submittedName>
</protein>
<evidence type="ECO:0000313" key="2">
    <source>
        <dbReference type="Proteomes" id="UP000683585"/>
    </source>
</evidence>
<sequence length="64" mass="7459">MFGINLNIEYHELIQFRDCKMIKVNKKLCFKTGAIQILFYIIMINKLPSPSALCTNINPDRNNI</sequence>
<dbReference type="EMBL" id="LR890047">
    <property type="protein sequence ID" value="CAD6509448.1"/>
    <property type="molecule type" value="Genomic_DNA"/>
</dbReference>
<gene>
    <name evidence="1" type="ORF">PROFFT_A_02630</name>
</gene>
<keyword evidence="2" id="KW-1185">Reference proteome</keyword>
<accession>A0A8E4MET2</accession>
<evidence type="ECO:0000313" key="1">
    <source>
        <dbReference type="EMBL" id="CAD6509448.1"/>
    </source>
</evidence>
<dbReference type="KEGG" id="ptf:PROFFT_A_02630"/>
<proteinExistence type="predicted"/>
<reference evidence="1" key="1">
    <citation type="submission" date="2020-10" db="EMBL/GenBank/DDBJ databases">
        <authorList>
            <person name="Szabo G."/>
        </authorList>
    </citation>
    <scope>NUCLEOTIDE SEQUENCE</scope>
    <source>
        <strain evidence="1">PROFFT</strain>
    </source>
</reference>
<dbReference type="Proteomes" id="UP000683585">
    <property type="component" value="Chromosome"/>
</dbReference>
<dbReference type="AlphaFoldDB" id="A0A8E4MET2"/>